<dbReference type="Proteomes" id="UP000076964">
    <property type="component" value="Unassembled WGS sequence"/>
</dbReference>
<sequence length="167" mass="19208">MTEKAALDIENLMRENSTAFKASPETLAREIWEEAYLLVERLKKVMQDHGLVLSPEEIQEALMSFAQTLLLASVSTFKRISPDEAEKLEQDVFLKLAELIIEDFLERSPSPAELDYFLTYFRSSLEILRKELAEKGVHPEKELAPDLRKYIQHISSRFLSKIGEVGH</sequence>
<dbReference type="RefSeq" id="WP_068542011.1">
    <property type="nucleotide sequence ID" value="NZ_LSFI01000024.1"/>
</dbReference>
<comment type="caution">
    <text evidence="1">The sequence shown here is derived from an EMBL/GenBank/DDBJ whole genome shotgun (WGS) entry which is preliminary data.</text>
</comment>
<keyword evidence="2" id="KW-1185">Reference proteome</keyword>
<dbReference type="EMBL" id="LSFI01000024">
    <property type="protein sequence ID" value="OAG27619.1"/>
    <property type="molecule type" value="Genomic_DNA"/>
</dbReference>
<protein>
    <submittedName>
        <fullName evidence="1">Uncharacterized protein</fullName>
    </submittedName>
</protein>
<reference evidence="1 2" key="1">
    <citation type="submission" date="2016-02" db="EMBL/GenBank/DDBJ databases">
        <title>Draft genome sequence of Thermodesulfatator sp. S606.</title>
        <authorList>
            <person name="Lai Q."/>
            <person name="Cao J."/>
            <person name="Dupont S."/>
            <person name="Shao Z."/>
            <person name="Jebbar M."/>
            <person name="Alain K."/>
        </authorList>
    </citation>
    <scope>NUCLEOTIDE SEQUENCE [LARGE SCALE GENOMIC DNA]</scope>
    <source>
        <strain evidence="1 2">S606</strain>
    </source>
</reference>
<accession>A0A177E9E4</accession>
<proteinExistence type="predicted"/>
<organism evidence="1 2">
    <name type="scientific">Thermodesulfatator autotrophicus</name>
    <dbReference type="NCBI Taxonomy" id="1795632"/>
    <lineage>
        <taxon>Bacteria</taxon>
        <taxon>Pseudomonadati</taxon>
        <taxon>Thermodesulfobacteriota</taxon>
        <taxon>Thermodesulfobacteria</taxon>
        <taxon>Thermodesulfobacteriales</taxon>
        <taxon>Thermodesulfatatoraceae</taxon>
        <taxon>Thermodesulfatator</taxon>
    </lineage>
</organism>
<dbReference type="AlphaFoldDB" id="A0A177E9E4"/>
<evidence type="ECO:0000313" key="1">
    <source>
        <dbReference type="EMBL" id="OAG27619.1"/>
    </source>
</evidence>
<evidence type="ECO:0000313" key="2">
    <source>
        <dbReference type="Proteomes" id="UP000076964"/>
    </source>
</evidence>
<name>A0A177E9E4_9BACT</name>
<dbReference type="OrthoDB" id="9794765at2"/>
<gene>
    <name evidence="1" type="ORF">TH606_05975</name>
</gene>